<evidence type="ECO:0000313" key="4">
    <source>
        <dbReference type="EMBL" id="KKQ69833.1"/>
    </source>
</evidence>
<dbReference type="Proteomes" id="UP000034022">
    <property type="component" value="Unassembled WGS sequence"/>
</dbReference>
<feature type="domain" description="HD" evidence="3">
    <location>
        <begin position="14"/>
        <end position="170"/>
    </location>
</feature>
<reference evidence="4 5" key="1">
    <citation type="journal article" date="2015" name="Nature">
        <title>rRNA introns, odd ribosomes, and small enigmatic genomes across a large radiation of phyla.</title>
        <authorList>
            <person name="Brown C.T."/>
            <person name="Hug L.A."/>
            <person name="Thomas B.C."/>
            <person name="Sharon I."/>
            <person name="Castelle C.J."/>
            <person name="Singh A."/>
            <person name="Wilkins M.J."/>
            <person name="Williams K.H."/>
            <person name="Banfield J.F."/>
        </authorList>
    </citation>
    <scope>NUCLEOTIDE SEQUENCE [LARGE SCALE GENOMIC DNA]</scope>
</reference>
<dbReference type="SUPFAM" id="SSF109604">
    <property type="entry name" value="HD-domain/PDEase-like"/>
    <property type="match status" value="1"/>
</dbReference>
<dbReference type="Gene3D" id="1.10.3210.10">
    <property type="entry name" value="Hypothetical protein af1432"/>
    <property type="match status" value="1"/>
</dbReference>
<keyword evidence="1" id="KW-0479">Metal-binding</keyword>
<dbReference type="PANTHER" id="PTHR11845">
    <property type="entry name" value="5'-DEOXYNUCLEOTIDASE HDDC2"/>
    <property type="match status" value="1"/>
</dbReference>
<protein>
    <submittedName>
        <fullName evidence="4">Metal dependent phosphohydrolase</fullName>
    </submittedName>
</protein>
<dbReference type="GO" id="GO:0046872">
    <property type="term" value="F:metal ion binding"/>
    <property type="evidence" value="ECO:0007669"/>
    <property type="project" value="UniProtKB-KW"/>
</dbReference>
<dbReference type="InterPro" id="IPR039356">
    <property type="entry name" value="YfbR/HDDC2"/>
</dbReference>
<dbReference type="InterPro" id="IPR006674">
    <property type="entry name" value="HD_domain"/>
</dbReference>
<dbReference type="PANTHER" id="PTHR11845:SF13">
    <property type="entry name" value="5'-DEOXYNUCLEOTIDASE HDDC2"/>
    <property type="match status" value="1"/>
</dbReference>
<evidence type="ECO:0000259" key="3">
    <source>
        <dbReference type="Pfam" id="PF13023"/>
    </source>
</evidence>
<organism evidence="4 5">
    <name type="scientific">Candidatus Falkowbacteria bacterium GW2011_GWE1_38_31</name>
    <dbReference type="NCBI Taxonomy" id="1618638"/>
    <lineage>
        <taxon>Bacteria</taxon>
        <taxon>Candidatus Falkowiibacteriota</taxon>
    </lineage>
</organism>
<keyword evidence="2 4" id="KW-0378">Hydrolase</keyword>
<dbReference type="Pfam" id="PF13023">
    <property type="entry name" value="HD_3"/>
    <property type="match status" value="1"/>
</dbReference>
<sequence>MPIKKIVNFIFELSQLKRQVHAGWLKIGIKQPVSVAEHVFRAAQIGYILAEMEGDTDPEKVVTILIIHDNAETRIGDQDKVAARYYSNKEAEIKAFTEQTELLSDKIQKKWKAYFNEYENRTTKEGIIAKDADWLEQAFQAKEYVDCGYKAAQNWIDNVAKAVETESAKKIIAEMQKTEFTEWFDGLKKMTHKKL</sequence>
<proteinExistence type="predicted"/>
<dbReference type="EMBL" id="LBUU01000009">
    <property type="protein sequence ID" value="KKQ69833.1"/>
    <property type="molecule type" value="Genomic_DNA"/>
</dbReference>
<evidence type="ECO:0000256" key="2">
    <source>
        <dbReference type="ARBA" id="ARBA00022801"/>
    </source>
</evidence>
<evidence type="ECO:0000256" key="1">
    <source>
        <dbReference type="ARBA" id="ARBA00022723"/>
    </source>
</evidence>
<evidence type="ECO:0000313" key="5">
    <source>
        <dbReference type="Proteomes" id="UP000034022"/>
    </source>
</evidence>
<gene>
    <name evidence="4" type="ORF">US91_C0009G0036</name>
</gene>
<name>A0A0G0JQI2_9BACT</name>
<comment type="caution">
    <text evidence="4">The sequence shown here is derived from an EMBL/GenBank/DDBJ whole genome shotgun (WGS) entry which is preliminary data.</text>
</comment>
<dbReference type="AlphaFoldDB" id="A0A0G0JQI2"/>
<accession>A0A0G0JQI2</accession>
<dbReference type="GO" id="GO:0002953">
    <property type="term" value="F:5'-deoxynucleotidase activity"/>
    <property type="evidence" value="ECO:0007669"/>
    <property type="project" value="InterPro"/>
</dbReference>
<dbReference type="GO" id="GO:0005737">
    <property type="term" value="C:cytoplasm"/>
    <property type="evidence" value="ECO:0007669"/>
    <property type="project" value="TreeGrafter"/>
</dbReference>